<dbReference type="PROSITE" id="PS50011">
    <property type="entry name" value="PROTEIN_KINASE_DOM"/>
    <property type="match status" value="1"/>
</dbReference>
<evidence type="ECO:0000256" key="2">
    <source>
        <dbReference type="ARBA" id="ARBA00022679"/>
    </source>
</evidence>
<dbReference type="RefSeq" id="XP_014677031.1">
    <property type="nucleotide sequence ID" value="XM_014821545.1"/>
</dbReference>
<evidence type="ECO:0000256" key="7">
    <source>
        <dbReference type="ARBA" id="ARBA00048312"/>
    </source>
</evidence>
<feature type="region of interest" description="Disordered" evidence="10">
    <location>
        <begin position="435"/>
        <end position="465"/>
    </location>
</feature>
<dbReference type="InterPro" id="IPR003527">
    <property type="entry name" value="MAP_kinase_CS"/>
</dbReference>
<evidence type="ECO:0000256" key="6">
    <source>
        <dbReference type="ARBA" id="ARBA00047592"/>
    </source>
</evidence>
<evidence type="ECO:0000259" key="11">
    <source>
        <dbReference type="PROSITE" id="PS50011"/>
    </source>
</evidence>
<feature type="region of interest" description="Disordered" evidence="10">
    <location>
        <begin position="591"/>
        <end position="642"/>
    </location>
</feature>
<evidence type="ECO:0000256" key="4">
    <source>
        <dbReference type="ARBA" id="ARBA00022777"/>
    </source>
</evidence>
<keyword evidence="3 8" id="KW-0547">Nucleotide-binding</keyword>
<keyword evidence="9" id="KW-0460">Magnesium</keyword>
<dbReference type="SUPFAM" id="SSF56112">
    <property type="entry name" value="Protein kinase-like (PK-like)"/>
    <property type="match status" value="1"/>
</dbReference>
<keyword evidence="1 9" id="KW-0723">Serine/threonine-protein kinase</keyword>
<evidence type="ECO:0000256" key="1">
    <source>
        <dbReference type="ARBA" id="ARBA00022527"/>
    </source>
</evidence>
<name>A0ABM1EXW0_PRICU</name>
<dbReference type="PROSITE" id="PS00107">
    <property type="entry name" value="PROTEIN_KINASE_ATP"/>
    <property type="match status" value="1"/>
</dbReference>
<evidence type="ECO:0000256" key="10">
    <source>
        <dbReference type="SAM" id="MobiDB-lite"/>
    </source>
</evidence>
<feature type="binding site" evidence="8">
    <location>
        <position position="66"/>
    </location>
    <ligand>
        <name>ATP</name>
        <dbReference type="ChEBI" id="CHEBI:30616"/>
    </ligand>
</feature>
<dbReference type="InterPro" id="IPR017441">
    <property type="entry name" value="Protein_kinase_ATP_BS"/>
</dbReference>
<dbReference type="SMART" id="SM00220">
    <property type="entry name" value="S_TKc"/>
    <property type="match status" value="1"/>
</dbReference>
<evidence type="ECO:0000256" key="8">
    <source>
        <dbReference type="PROSITE-ProRule" id="PRU10141"/>
    </source>
</evidence>
<organism evidence="12 13">
    <name type="scientific">Priapulus caudatus</name>
    <name type="common">Priapulid worm</name>
    <dbReference type="NCBI Taxonomy" id="37621"/>
    <lineage>
        <taxon>Eukaryota</taxon>
        <taxon>Metazoa</taxon>
        <taxon>Ecdysozoa</taxon>
        <taxon>Scalidophora</taxon>
        <taxon>Priapulida</taxon>
        <taxon>Priapulimorpha</taxon>
        <taxon>Priapulimorphida</taxon>
        <taxon>Priapulidae</taxon>
        <taxon>Priapulus</taxon>
    </lineage>
</organism>
<evidence type="ECO:0000256" key="3">
    <source>
        <dbReference type="ARBA" id="ARBA00022741"/>
    </source>
</evidence>
<feature type="region of interest" description="Disordered" evidence="10">
    <location>
        <begin position="523"/>
        <end position="549"/>
    </location>
</feature>
<dbReference type="InterPro" id="IPR008271">
    <property type="entry name" value="Ser/Thr_kinase_AS"/>
</dbReference>
<comment type="catalytic activity">
    <reaction evidence="6 9">
        <text>L-threonyl-[protein] + ATP = O-phospho-L-threonyl-[protein] + ADP + H(+)</text>
        <dbReference type="Rhea" id="RHEA:46608"/>
        <dbReference type="Rhea" id="RHEA-COMP:11060"/>
        <dbReference type="Rhea" id="RHEA-COMP:11605"/>
        <dbReference type="ChEBI" id="CHEBI:15378"/>
        <dbReference type="ChEBI" id="CHEBI:30013"/>
        <dbReference type="ChEBI" id="CHEBI:30616"/>
        <dbReference type="ChEBI" id="CHEBI:61977"/>
        <dbReference type="ChEBI" id="CHEBI:456216"/>
        <dbReference type="EC" id="2.7.11.24"/>
    </reaction>
</comment>
<sequence>METVAATAGKSNEQVSREFLNKKCLDITFNLDGTGYTALENIGTGAYGVVCSAVNDRTKDKVAIKKITNIFDDMRVAKRTYREIKILKHFKHDNVIGIRDMLYPTDTGRFNEVFVVLDLMESDLHQIIRSKQSLTDEHVRYFLYQILRGLKYVHSANVIHRDLKPSNLLVNENCDLKIGDFGMARGLSPEPPSVQKLFMTQYVATRWYRAPELMLAFTEYTTAVDVWSVGCIFAEMLGRKPVFPGKDSISQLKLLLYYCGTPSKAFVHSIPSDMVRRFLTGFGREPVRWKDTFPNASKKALDLLSRMLQFEPKNRCTVDEALRHPHLSAYHDADDEPTARAFDFDFERREQDAAQLRAGILAEIGEFARRKEKKEKLMAFFAARGRCDAEVVTTGAPPQERAAAGERRDQVVPMVSSPAVNVSDADVDVSCHSGARATTSLPPGGVSTETSEALTPTTTTGNSGKNVGGVSVVTVTQPAAVAAADDVEMASARSSDGAVPPGQIGIDPGQIGIDPGQIGIDPGQIGIDASSGIDPGSAMSHDGEPDLVILDEPSTEGATAARDGDGERSSLDAKALLKAALLNSALSKKRKGFTEGCASSRPVTALQRQKEREERRRQKKERSKEKKKKELNKQKDGSKKFLTLTEQDQSLLARWSHMQQTTKPFVHPIRHHMKELIEIKKEAVVVAAVPQGAPPAKQDAATAKMRAATSPNAAGGAPCGTTAAPANLVQINAEAEAGAGAVAGAGDAAGPTPRHPPEPRRGTSPPGGAAAGSPRGGGQTVVLPGQMAPLGYELTRTNPPLLPDAGYRPVLSERLAYADATITVRSPITHRAVLATADAADADAGAPRWPHEDASAR</sequence>
<keyword evidence="2 9" id="KW-0808">Transferase</keyword>
<dbReference type="PROSITE" id="PS00108">
    <property type="entry name" value="PROTEIN_KINASE_ST"/>
    <property type="match status" value="1"/>
</dbReference>
<evidence type="ECO:0000256" key="9">
    <source>
        <dbReference type="RuleBase" id="RU361165"/>
    </source>
</evidence>
<protein>
    <recommendedName>
        <fullName evidence="9">Mitogen-activated protein kinase</fullName>
        <ecNumber evidence="9">2.7.11.24</ecNumber>
    </recommendedName>
</protein>
<evidence type="ECO:0000313" key="13">
    <source>
        <dbReference type="RefSeq" id="XP_014677031.1"/>
    </source>
</evidence>
<dbReference type="Pfam" id="PF00069">
    <property type="entry name" value="Pkinase"/>
    <property type="match status" value="1"/>
</dbReference>
<feature type="compositionally biased region" description="Basic residues" evidence="10">
    <location>
        <begin position="617"/>
        <end position="630"/>
    </location>
</feature>
<feature type="domain" description="Protein kinase" evidence="11">
    <location>
        <begin position="36"/>
        <end position="327"/>
    </location>
</feature>
<keyword evidence="12" id="KW-1185">Reference proteome</keyword>
<comment type="activity regulation">
    <text evidence="9">Activated by threonine and tyrosine phosphorylation.</text>
</comment>
<dbReference type="Gene3D" id="1.10.510.10">
    <property type="entry name" value="Transferase(Phosphotransferase) domain 1"/>
    <property type="match status" value="1"/>
</dbReference>
<dbReference type="InterPro" id="IPR011009">
    <property type="entry name" value="Kinase-like_dom_sf"/>
</dbReference>
<feature type="compositionally biased region" description="Low complexity" evidence="10">
    <location>
        <begin position="447"/>
        <end position="465"/>
    </location>
</feature>
<gene>
    <name evidence="13" type="primary">LOC106816903</name>
</gene>
<feature type="compositionally biased region" description="Low complexity" evidence="10">
    <location>
        <begin position="762"/>
        <end position="773"/>
    </location>
</feature>
<accession>A0ABM1EXW0</accession>
<proteinExistence type="inferred from homology"/>
<keyword evidence="5 8" id="KW-0067">ATP-binding</keyword>
<comment type="cofactor">
    <cofactor evidence="9">
        <name>Mg(2+)</name>
        <dbReference type="ChEBI" id="CHEBI:18420"/>
    </cofactor>
</comment>
<dbReference type="CDD" id="cd07834">
    <property type="entry name" value="STKc_MAPK"/>
    <property type="match status" value="1"/>
</dbReference>
<dbReference type="Gene3D" id="3.30.200.20">
    <property type="entry name" value="Phosphorylase Kinase, domain 1"/>
    <property type="match status" value="1"/>
</dbReference>
<feature type="region of interest" description="Disordered" evidence="10">
    <location>
        <begin position="743"/>
        <end position="780"/>
    </location>
</feature>
<dbReference type="PROSITE" id="PS01351">
    <property type="entry name" value="MAPK"/>
    <property type="match status" value="1"/>
</dbReference>
<keyword evidence="4 9" id="KW-0418">Kinase</keyword>
<dbReference type="PANTHER" id="PTHR24055">
    <property type="entry name" value="MITOGEN-ACTIVATED PROTEIN KINASE"/>
    <property type="match status" value="1"/>
</dbReference>
<comment type="catalytic activity">
    <reaction evidence="7">
        <text>L-seryl-[protein] + ATP = O-phospho-L-seryl-[protein] + ADP + H(+)</text>
        <dbReference type="Rhea" id="RHEA:17989"/>
        <dbReference type="Rhea" id="RHEA-COMP:9863"/>
        <dbReference type="Rhea" id="RHEA-COMP:11604"/>
        <dbReference type="ChEBI" id="CHEBI:15378"/>
        <dbReference type="ChEBI" id="CHEBI:29999"/>
        <dbReference type="ChEBI" id="CHEBI:30616"/>
        <dbReference type="ChEBI" id="CHEBI:83421"/>
        <dbReference type="ChEBI" id="CHEBI:456216"/>
        <dbReference type="EC" id="2.7.11.24"/>
    </reaction>
</comment>
<dbReference type="InterPro" id="IPR050117">
    <property type="entry name" value="MAPK"/>
</dbReference>
<comment type="similarity">
    <text evidence="9">Belongs to the protein kinase superfamily. Ser/Thr protein kinase family. MAP kinase subfamily.</text>
</comment>
<dbReference type="GeneID" id="106816903"/>
<dbReference type="InterPro" id="IPR000719">
    <property type="entry name" value="Prot_kinase_dom"/>
</dbReference>
<evidence type="ECO:0000313" key="12">
    <source>
        <dbReference type="Proteomes" id="UP000695022"/>
    </source>
</evidence>
<feature type="non-terminal residue" evidence="13">
    <location>
        <position position="857"/>
    </location>
</feature>
<reference evidence="13" key="1">
    <citation type="submission" date="2025-08" db="UniProtKB">
        <authorList>
            <consortium name="RefSeq"/>
        </authorList>
    </citation>
    <scope>IDENTIFICATION</scope>
</reference>
<evidence type="ECO:0000256" key="5">
    <source>
        <dbReference type="ARBA" id="ARBA00022840"/>
    </source>
</evidence>
<dbReference type="EC" id="2.7.11.24" evidence="9"/>
<dbReference type="Proteomes" id="UP000695022">
    <property type="component" value="Unplaced"/>
</dbReference>